<keyword evidence="1 6" id="KW-0645">Protease</keyword>
<dbReference type="SUPFAM" id="SSF55486">
    <property type="entry name" value="Metalloproteases ('zincins'), catalytic domain"/>
    <property type="match status" value="1"/>
</dbReference>
<evidence type="ECO:0000313" key="10">
    <source>
        <dbReference type="Proteomes" id="UP000437748"/>
    </source>
</evidence>
<dbReference type="PROSITE" id="PS51864">
    <property type="entry name" value="ASTACIN"/>
    <property type="match status" value="1"/>
</dbReference>
<dbReference type="InterPro" id="IPR024079">
    <property type="entry name" value="MetalloPept_cat_dom_sf"/>
</dbReference>
<keyword evidence="2 6" id="KW-0479">Metal-binding</keyword>
<comment type="caution">
    <text evidence="9">The sequence shown here is derived from an EMBL/GenBank/DDBJ whole genome shotgun (WGS) entry which is preliminary data.</text>
</comment>
<evidence type="ECO:0000256" key="2">
    <source>
        <dbReference type="ARBA" id="ARBA00022723"/>
    </source>
</evidence>
<keyword evidence="4 6" id="KW-0862">Zinc</keyword>
<dbReference type="OrthoDB" id="5117805at2"/>
<evidence type="ECO:0000256" key="7">
    <source>
        <dbReference type="SAM" id="SignalP"/>
    </source>
</evidence>
<gene>
    <name evidence="9" type="ORF">GCL60_09025</name>
</gene>
<feature type="chain" id="PRO_5027066341" description="Peptidase M12A domain-containing protein" evidence="7">
    <location>
        <begin position="22"/>
        <end position="280"/>
    </location>
</feature>
<feature type="binding site" evidence="6">
    <location>
        <position position="184"/>
    </location>
    <ligand>
        <name>Zn(2+)</name>
        <dbReference type="ChEBI" id="CHEBI:29105"/>
        <note>catalytic</note>
    </ligand>
</feature>
<proteinExistence type="predicted"/>
<evidence type="ECO:0000256" key="6">
    <source>
        <dbReference type="PROSITE-ProRule" id="PRU01211"/>
    </source>
</evidence>
<dbReference type="InterPro" id="IPR034035">
    <property type="entry name" value="Astacin-like_dom"/>
</dbReference>
<sequence>MKKLKFILMLFSILLSKYSFSANFIDDSILIKNSEPIFEINNLNNNNLKYKIIEGDIIYDQNQIYNRDIYSAPLNYSKKKWNNGKIYYSFHLYNRRNKNLQLRKFNHYEKSLIRNAMDKLENIADIKFIEVYHKPFHNYLEIMVDEGCFSGIGSDHPQTVSLGDGCLYPEIIQHELMHALGFLHEQSRSDRNYYLKIIKENIIPGKENNFDLGPYSTIQFGPYDYYSIMHYGLNSFSIDPKKYTMVPLLNGVYWEYIGNAKTLSILDREALQRAYGKVKN</sequence>
<feature type="domain" description="Peptidase M12A" evidence="8">
    <location>
        <begin position="72"/>
        <end position="279"/>
    </location>
</feature>
<organism evidence="9 10">
    <name type="scientific">Silvanigrella paludirubra</name>
    <dbReference type="NCBI Taxonomy" id="2499159"/>
    <lineage>
        <taxon>Bacteria</taxon>
        <taxon>Pseudomonadati</taxon>
        <taxon>Bdellovibrionota</taxon>
        <taxon>Oligoflexia</taxon>
        <taxon>Silvanigrellales</taxon>
        <taxon>Silvanigrellaceae</taxon>
        <taxon>Silvanigrella</taxon>
    </lineage>
</organism>
<name>A0A6N6VTK4_9BACT</name>
<dbReference type="PRINTS" id="PR00480">
    <property type="entry name" value="ASTACIN"/>
</dbReference>
<feature type="binding site" evidence="6">
    <location>
        <position position="178"/>
    </location>
    <ligand>
        <name>Zn(2+)</name>
        <dbReference type="ChEBI" id="CHEBI:29105"/>
        <note>catalytic</note>
    </ligand>
</feature>
<evidence type="ECO:0000256" key="3">
    <source>
        <dbReference type="ARBA" id="ARBA00022801"/>
    </source>
</evidence>
<dbReference type="Gene3D" id="3.40.390.10">
    <property type="entry name" value="Collagenase (Catalytic Domain)"/>
    <property type="match status" value="1"/>
</dbReference>
<dbReference type="PANTHER" id="PTHR10127">
    <property type="entry name" value="DISCOIDIN, CUB, EGF, LAMININ , AND ZINC METALLOPROTEASE DOMAIN CONTAINING"/>
    <property type="match status" value="1"/>
</dbReference>
<feature type="binding site" evidence="6">
    <location>
        <position position="174"/>
    </location>
    <ligand>
        <name>Zn(2+)</name>
        <dbReference type="ChEBI" id="CHEBI:29105"/>
        <note>catalytic</note>
    </ligand>
</feature>
<evidence type="ECO:0000256" key="5">
    <source>
        <dbReference type="ARBA" id="ARBA00023049"/>
    </source>
</evidence>
<dbReference type="EMBL" id="WFLM01000003">
    <property type="protein sequence ID" value="KAB8038991.1"/>
    <property type="molecule type" value="Genomic_DNA"/>
</dbReference>
<feature type="signal peptide" evidence="7">
    <location>
        <begin position="1"/>
        <end position="21"/>
    </location>
</feature>
<dbReference type="Proteomes" id="UP000437748">
    <property type="component" value="Unassembled WGS sequence"/>
</dbReference>
<dbReference type="AlphaFoldDB" id="A0A6N6VTK4"/>
<dbReference type="GO" id="GO:0008270">
    <property type="term" value="F:zinc ion binding"/>
    <property type="evidence" value="ECO:0007669"/>
    <property type="project" value="UniProtKB-UniRule"/>
</dbReference>
<comment type="caution">
    <text evidence="6">Lacks conserved residue(s) required for the propagation of feature annotation.</text>
</comment>
<reference evidence="9 10" key="1">
    <citation type="submission" date="2019-10" db="EMBL/GenBank/DDBJ databases">
        <title>New species of Slilvanegrellaceae.</title>
        <authorList>
            <person name="Pitt A."/>
            <person name="Hahn M.W."/>
        </authorList>
    </citation>
    <scope>NUCLEOTIDE SEQUENCE [LARGE SCALE GENOMIC DNA]</scope>
    <source>
        <strain evidence="9 10">SP-Ram-0.45-NSY-1</strain>
    </source>
</reference>
<dbReference type="PANTHER" id="PTHR10127:SF780">
    <property type="entry name" value="METALLOENDOPEPTIDASE"/>
    <property type="match status" value="1"/>
</dbReference>
<dbReference type="CDD" id="cd04280">
    <property type="entry name" value="ZnMc_astacin_like"/>
    <property type="match status" value="1"/>
</dbReference>
<dbReference type="SMART" id="SM00235">
    <property type="entry name" value="ZnMc"/>
    <property type="match status" value="1"/>
</dbReference>
<keyword evidence="10" id="KW-1185">Reference proteome</keyword>
<dbReference type="InterPro" id="IPR006026">
    <property type="entry name" value="Peptidase_Metallo"/>
</dbReference>
<evidence type="ECO:0000259" key="8">
    <source>
        <dbReference type="PROSITE" id="PS51864"/>
    </source>
</evidence>
<dbReference type="InterPro" id="IPR001506">
    <property type="entry name" value="Peptidase_M12A"/>
</dbReference>
<evidence type="ECO:0000256" key="1">
    <source>
        <dbReference type="ARBA" id="ARBA00022670"/>
    </source>
</evidence>
<evidence type="ECO:0000256" key="4">
    <source>
        <dbReference type="ARBA" id="ARBA00022833"/>
    </source>
</evidence>
<comment type="cofactor">
    <cofactor evidence="6">
        <name>Zn(2+)</name>
        <dbReference type="ChEBI" id="CHEBI:29105"/>
    </cofactor>
    <text evidence="6">Binds 1 zinc ion per subunit.</text>
</comment>
<protein>
    <recommendedName>
        <fullName evidence="8">Peptidase M12A domain-containing protein</fullName>
    </recommendedName>
</protein>
<keyword evidence="5 6" id="KW-0482">Metalloprotease</keyword>
<keyword evidence="7" id="KW-0732">Signal</keyword>
<dbReference type="GO" id="GO:0004222">
    <property type="term" value="F:metalloendopeptidase activity"/>
    <property type="evidence" value="ECO:0007669"/>
    <property type="project" value="UniProtKB-UniRule"/>
</dbReference>
<keyword evidence="3 6" id="KW-0378">Hydrolase</keyword>
<dbReference type="GO" id="GO:0006508">
    <property type="term" value="P:proteolysis"/>
    <property type="evidence" value="ECO:0007669"/>
    <property type="project" value="UniProtKB-KW"/>
</dbReference>
<accession>A0A6N6VTK4</accession>
<dbReference type="Pfam" id="PF01400">
    <property type="entry name" value="Astacin"/>
    <property type="match status" value="1"/>
</dbReference>
<evidence type="ECO:0000313" key="9">
    <source>
        <dbReference type="EMBL" id="KAB8038991.1"/>
    </source>
</evidence>
<dbReference type="RefSeq" id="WP_153420389.1">
    <property type="nucleotide sequence ID" value="NZ_WFLM01000003.1"/>
</dbReference>
<feature type="active site" evidence="6">
    <location>
        <position position="175"/>
    </location>
</feature>